<gene>
    <name evidence="1" type="ORF">FNK824_LOCUS30870</name>
</gene>
<name>A0A819U2E9_9BILA</name>
<reference evidence="1" key="1">
    <citation type="submission" date="2021-02" db="EMBL/GenBank/DDBJ databases">
        <authorList>
            <person name="Nowell W R."/>
        </authorList>
    </citation>
    <scope>NUCLEOTIDE SEQUENCE</scope>
</reference>
<protein>
    <submittedName>
        <fullName evidence="1">Uncharacterized protein</fullName>
    </submittedName>
</protein>
<evidence type="ECO:0000313" key="1">
    <source>
        <dbReference type="EMBL" id="CAF4090558.1"/>
    </source>
</evidence>
<dbReference type="AlphaFoldDB" id="A0A819U2E9"/>
<evidence type="ECO:0000313" key="2">
    <source>
        <dbReference type="Proteomes" id="UP000663874"/>
    </source>
</evidence>
<organism evidence="1 2">
    <name type="scientific">Rotaria sordida</name>
    <dbReference type="NCBI Taxonomy" id="392033"/>
    <lineage>
        <taxon>Eukaryota</taxon>
        <taxon>Metazoa</taxon>
        <taxon>Spiralia</taxon>
        <taxon>Gnathifera</taxon>
        <taxon>Rotifera</taxon>
        <taxon>Eurotatoria</taxon>
        <taxon>Bdelloidea</taxon>
        <taxon>Philodinida</taxon>
        <taxon>Philodinidae</taxon>
        <taxon>Rotaria</taxon>
    </lineage>
</organism>
<proteinExistence type="predicted"/>
<accession>A0A819U2E9</accession>
<dbReference type="Proteomes" id="UP000663874">
    <property type="component" value="Unassembled WGS sequence"/>
</dbReference>
<sequence>MNQNARKYELNMALSILAIFNPLNDYYIYHINQSTSSSLLHNLIEQARKTTRFTIDAEDDYYTHQPSLIQIEFIQYQSIVLLIQVHHLPEVTSVIFWLIRSLLKMIFNPSNCIYSWGNVKNELNKFISCGLFSSDQLEQINNKDIQKLFKKWHTRKVKHERIGLPLDINKRLRAYTQQSIENFHHKWSLQMAVAYACHEFLDKSQTKKYREEQEIALQKQDNQATSEILEEKEEENDGFIDYLDDYNPMNTLIIIDLPWPQATE</sequence>
<dbReference type="EMBL" id="CAJOBE010009681">
    <property type="protein sequence ID" value="CAF4090558.1"/>
    <property type="molecule type" value="Genomic_DNA"/>
</dbReference>
<comment type="caution">
    <text evidence="1">The sequence shown here is derived from an EMBL/GenBank/DDBJ whole genome shotgun (WGS) entry which is preliminary data.</text>
</comment>